<name>A0ACC3DZC4_9PEZI</name>
<proteinExistence type="predicted"/>
<evidence type="ECO:0000313" key="2">
    <source>
        <dbReference type="Proteomes" id="UP001186974"/>
    </source>
</evidence>
<gene>
    <name evidence="1" type="ORF">LTS18_010929</name>
</gene>
<reference evidence="1" key="1">
    <citation type="submission" date="2024-09" db="EMBL/GenBank/DDBJ databases">
        <title>Black Yeasts Isolated from many extreme environments.</title>
        <authorList>
            <person name="Coleine C."/>
            <person name="Stajich J.E."/>
            <person name="Selbmann L."/>
        </authorList>
    </citation>
    <scope>NUCLEOTIDE SEQUENCE</scope>
    <source>
        <strain evidence="1">CCFEE 5737</strain>
    </source>
</reference>
<keyword evidence="2" id="KW-1185">Reference proteome</keyword>
<protein>
    <submittedName>
        <fullName evidence="1">Uncharacterized protein</fullName>
    </submittedName>
</protein>
<dbReference type="Proteomes" id="UP001186974">
    <property type="component" value="Unassembled WGS sequence"/>
</dbReference>
<organism evidence="1 2">
    <name type="scientific">Coniosporium uncinatum</name>
    <dbReference type="NCBI Taxonomy" id="93489"/>
    <lineage>
        <taxon>Eukaryota</taxon>
        <taxon>Fungi</taxon>
        <taxon>Dikarya</taxon>
        <taxon>Ascomycota</taxon>
        <taxon>Pezizomycotina</taxon>
        <taxon>Dothideomycetes</taxon>
        <taxon>Dothideomycetes incertae sedis</taxon>
        <taxon>Coniosporium</taxon>
    </lineage>
</organism>
<accession>A0ACC3DZC4</accession>
<evidence type="ECO:0000313" key="1">
    <source>
        <dbReference type="EMBL" id="KAK3081943.1"/>
    </source>
</evidence>
<sequence>MYSGGSGSCLPLLRDCDEVMEARQELLDAVRGVCDTQDERDDKELRDLRTQVKAMRREKAKAEEKQQRTVREWKDAKTSYESELNSANNAHDVAQQNARELSTKLVALNKESDKLKTDHQKRTRQLTEAKENAETLASERKQKARELQKQLDNKDAALKASKAEHEAALQQERSQAAGLVDKHAQKLRVRTKAKHADEIRDLNVTHRTALRNLMEACRDVLPTSEDAQGLREWRLLADQRKEENSKLRKRNEELQSELERQKEFCGPSAIHAEGMMKKYDKLKKRLEQSESQTQARLDVEAERSQRLANGYLNELANWRPSMDRMSACEHFRCLDLEVLQAVKSFEVWATEQATNTFKLAGTNRRVVLAETCDGLSSNNQDWTTELQPCATELKEVRERAIDAEQRLASVQFDLDKLKDEKRVCDQWVADASNTLTTTIAELDLATLTSNCQQVLSTSRNLRALLVVELQNCRAAPRTWDERVSGLQTEADTMLSRFRKRKFSYEEEED</sequence>
<comment type="caution">
    <text evidence="1">The sequence shown here is derived from an EMBL/GenBank/DDBJ whole genome shotgun (WGS) entry which is preliminary data.</text>
</comment>
<dbReference type="EMBL" id="JAWDJW010000031">
    <property type="protein sequence ID" value="KAK3081943.1"/>
    <property type="molecule type" value="Genomic_DNA"/>
</dbReference>